<dbReference type="EMBL" id="QDKJ01000008">
    <property type="protein sequence ID" value="PWC12087.1"/>
    <property type="molecule type" value="Genomic_DNA"/>
</dbReference>
<dbReference type="RefSeq" id="WP_109054665.1">
    <property type="nucleotide sequence ID" value="NZ_QDKJ01000008.1"/>
</dbReference>
<dbReference type="Pfam" id="PF02515">
    <property type="entry name" value="CoA_transf_3"/>
    <property type="match status" value="1"/>
</dbReference>
<dbReference type="InterPro" id="IPR003673">
    <property type="entry name" value="CoA-Trfase_fam_III"/>
</dbReference>
<accession>A0A2U1TRR8</accession>
<keyword evidence="2" id="KW-1185">Reference proteome</keyword>
<dbReference type="GO" id="GO:0016740">
    <property type="term" value="F:transferase activity"/>
    <property type="evidence" value="ECO:0007669"/>
    <property type="project" value="UniProtKB-KW"/>
</dbReference>
<gene>
    <name evidence="1" type="ORF">B4923_12390</name>
</gene>
<protein>
    <submittedName>
        <fullName evidence="1">CoA transferase</fullName>
    </submittedName>
</protein>
<dbReference type="PANTHER" id="PTHR48228:SF2">
    <property type="entry name" value="E-CINNAMOYL-COA:R-PHENYLLACTATE COA TRANSFERASE LARGE SUBUNIT"/>
    <property type="match status" value="1"/>
</dbReference>
<dbReference type="PANTHER" id="PTHR48228">
    <property type="entry name" value="SUCCINYL-COA--D-CITRAMALATE COA-TRANSFERASE"/>
    <property type="match status" value="1"/>
</dbReference>
<keyword evidence="1" id="KW-0808">Transferase</keyword>
<dbReference type="Gene3D" id="3.40.50.10540">
    <property type="entry name" value="Crotonobetainyl-coa:carnitine coa-transferase, domain 1"/>
    <property type="match status" value="1"/>
</dbReference>
<proteinExistence type="predicted"/>
<dbReference type="AlphaFoldDB" id="A0A2U1TRR8"/>
<comment type="caution">
    <text evidence="1">The sequence shown here is derived from an EMBL/GenBank/DDBJ whole genome shotgun (WGS) entry which is preliminary data.</text>
</comment>
<dbReference type="SUPFAM" id="SSF89796">
    <property type="entry name" value="CoA-transferase family III (CaiB/BaiF)"/>
    <property type="match status" value="1"/>
</dbReference>
<name>A0A2U1TRR8_9GAMM</name>
<dbReference type="Proteomes" id="UP000245138">
    <property type="component" value="Unassembled WGS sequence"/>
</dbReference>
<reference evidence="1 2" key="1">
    <citation type="submission" date="2018-04" db="EMBL/GenBank/DDBJ databases">
        <title>Brenneria corticis sp.nov.</title>
        <authorList>
            <person name="Li Y."/>
        </authorList>
    </citation>
    <scope>NUCLEOTIDE SEQUENCE [LARGE SCALE GENOMIC DNA]</scope>
    <source>
        <strain evidence="1 2">LMG 27715</strain>
    </source>
</reference>
<organism evidence="1 2">
    <name type="scientific">Brenneria roseae subsp. americana</name>
    <dbReference type="NCBI Taxonomy" id="1508507"/>
    <lineage>
        <taxon>Bacteria</taxon>
        <taxon>Pseudomonadati</taxon>
        <taxon>Pseudomonadota</taxon>
        <taxon>Gammaproteobacteria</taxon>
        <taxon>Enterobacterales</taxon>
        <taxon>Pectobacteriaceae</taxon>
        <taxon>Brenneria</taxon>
    </lineage>
</organism>
<sequence length="411" mass="46504">MANKKALEGVTVVELATFIAVPAAGRILADMGAKVIKIESLDGDNLRYTAPTEGRPLDQHENTTFDLENANKYGIALNTKTETGRKILFQLLEKADIFLTNWRPKARERAGLDYETLKKKFPRLVYACVTGYGDTGPDKDLPGFDYTAFYARGGILGSLYQKGTVPMNVIPGLGDHQCAMGLVSGVLAAYIRAKNTGQGEYVSTSLLHTAIYTQAIMIQAAQYKDYGQPYPIDRRTTTSPFILAYKTKDDRFIQICMPVYDAYYPKFIRCIGRPDLAEDERYTRLQEVARHKRSPELYDIICQQMEQKTVNEWKTIFLENDIPFSVAQVWEEILDDEQAWAIDTFYRMKYANGSEKALVRPPIVFLESGLPDYKRGPLLGEDTPAILKDLGYSDSDIARLETDKDIFIWQE</sequence>
<dbReference type="InterPro" id="IPR050509">
    <property type="entry name" value="CoA-transferase_III"/>
</dbReference>
<dbReference type="OrthoDB" id="9058532at2"/>
<evidence type="ECO:0000313" key="1">
    <source>
        <dbReference type="EMBL" id="PWC12087.1"/>
    </source>
</evidence>
<dbReference type="InterPro" id="IPR023606">
    <property type="entry name" value="CoA-Trfase_III_dom_1_sf"/>
</dbReference>
<evidence type="ECO:0000313" key="2">
    <source>
        <dbReference type="Proteomes" id="UP000245138"/>
    </source>
</evidence>
<dbReference type="InterPro" id="IPR044855">
    <property type="entry name" value="CoA-Trfase_III_dom3_sf"/>
</dbReference>
<dbReference type="Gene3D" id="3.30.1540.10">
    <property type="entry name" value="formyl-coa transferase, domain 3"/>
    <property type="match status" value="1"/>
</dbReference>